<comment type="caution">
    <text evidence="2">The sequence shown here is derived from an EMBL/GenBank/DDBJ whole genome shotgun (WGS) entry which is preliminary data.</text>
</comment>
<protein>
    <submittedName>
        <fullName evidence="2">Uncharacterized protein</fullName>
    </submittedName>
</protein>
<dbReference type="Proteomes" id="UP000024635">
    <property type="component" value="Unassembled WGS sequence"/>
</dbReference>
<dbReference type="EMBL" id="JARK01001444">
    <property type="protein sequence ID" value="EYC01266.1"/>
    <property type="molecule type" value="Genomic_DNA"/>
</dbReference>
<name>A0A016TEY0_9BILA</name>
<reference evidence="3" key="1">
    <citation type="journal article" date="2015" name="Nat. Genet.">
        <title>The genome and transcriptome of the zoonotic hookworm Ancylostoma ceylanicum identify infection-specific gene families.</title>
        <authorList>
            <person name="Schwarz E.M."/>
            <person name="Hu Y."/>
            <person name="Antoshechkin I."/>
            <person name="Miller M.M."/>
            <person name="Sternberg P.W."/>
            <person name="Aroian R.V."/>
        </authorList>
    </citation>
    <scope>NUCLEOTIDE SEQUENCE</scope>
    <source>
        <strain evidence="3">HY135</strain>
    </source>
</reference>
<evidence type="ECO:0000313" key="3">
    <source>
        <dbReference type="Proteomes" id="UP000024635"/>
    </source>
</evidence>
<feature type="region of interest" description="Disordered" evidence="1">
    <location>
        <begin position="1"/>
        <end position="23"/>
    </location>
</feature>
<accession>A0A016TEY0</accession>
<gene>
    <name evidence="2" type="primary">Acey_s0108.g11</name>
    <name evidence="2" type="ORF">Y032_0108g11</name>
</gene>
<dbReference type="AlphaFoldDB" id="A0A016TEY0"/>
<evidence type="ECO:0000313" key="2">
    <source>
        <dbReference type="EMBL" id="EYC01266.1"/>
    </source>
</evidence>
<organism evidence="2 3">
    <name type="scientific">Ancylostoma ceylanicum</name>
    <dbReference type="NCBI Taxonomy" id="53326"/>
    <lineage>
        <taxon>Eukaryota</taxon>
        <taxon>Metazoa</taxon>
        <taxon>Ecdysozoa</taxon>
        <taxon>Nematoda</taxon>
        <taxon>Chromadorea</taxon>
        <taxon>Rhabditida</taxon>
        <taxon>Rhabditina</taxon>
        <taxon>Rhabditomorpha</taxon>
        <taxon>Strongyloidea</taxon>
        <taxon>Ancylostomatidae</taxon>
        <taxon>Ancylostomatinae</taxon>
        <taxon>Ancylostoma</taxon>
    </lineage>
</organism>
<keyword evidence="3" id="KW-1185">Reference proteome</keyword>
<proteinExistence type="predicted"/>
<sequence length="69" mass="7817">MTDDGARQSLNGTHVRRSARLADLQPDTIGKDATIRNKATAEFEERISQVTKSTAVLFRSSDLYYSRWL</sequence>
<evidence type="ECO:0000256" key="1">
    <source>
        <dbReference type="SAM" id="MobiDB-lite"/>
    </source>
</evidence>